<reference evidence="1" key="1">
    <citation type="journal article" date="2015" name="Nature">
        <title>Complex archaea that bridge the gap between prokaryotes and eukaryotes.</title>
        <authorList>
            <person name="Spang A."/>
            <person name="Saw J.H."/>
            <person name="Jorgensen S.L."/>
            <person name="Zaremba-Niedzwiedzka K."/>
            <person name="Martijn J."/>
            <person name="Lind A.E."/>
            <person name="van Eijk R."/>
            <person name="Schleper C."/>
            <person name="Guy L."/>
            <person name="Ettema T.J."/>
        </authorList>
    </citation>
    <scope>NUCLEOTIDE SEQUENCE</scope>
</reference>
<protein>
    <submittedName>
        <fullName evidence="1">Uncharacterized protein</fullName>
    </submittedName>
</protein>
<dbReference type="AlphaFoldDB" id="A0A0F9XG88"/>
<proteinExistence type="predicted"/>
<evidence type="ECO:0000313" key="1">
    <source>
        <dbReference type="EMBL" id="KKN90913.1"/>
    </source>
</evidence>
<gene>
    <name evidence="1" type="ORF">LCGC14_0224970</name>
</gene>
<name>A0A0F9XG88_9ZZZZ</name>
<organism evidence="1">
    <name type="scientific">marine sediment metagenome</name>
    <dbReference type="NCBI Taxonomy" id="412755"/>
    <lineage>
        <taxon>unclassified sequences</taxon>
        <taxon>metagenomes</taxon>
        <taxon>ecological metagenomes</taxon>
    </lineage>
</organism>
<comment type="caution">
    <text evidence="1">The sequence shown here is derived from an EMBL/GenBank/DDBJ whole genome shotgun (WGS) entry which is preliminary data.</text>
</comment>
<accession>A0A0F9XG88</accession>
<dbReference type="EMBL" id="LAZR01000107">
    <property type="protein sequence ID" value="KKN90913.1"/>
    <property type="molecule type" value="Genomic_DNA"/>
</dbReference>
<sequence length="102" mass="12125">MSYDRASVIDMDNGMGLLKEKIRKMNPYSDEWTTGDFPHMSRQQLFKVLHYTLNSFLKNIRDLKKKLGLEIFLDDVGRKEISNSLLRELQKRFFKKEVIPTK</sequence>